<accession>A0ABX0NDB8</accession>
<organism evidence="1 2">
    <name type="scientific">Massilia frigida</name>
    <dbReference type="NCBI Taxonomy" id="2609281"/>
    <lineage>
        <taxon>Bacteria</taxon>
        <taxon>Pseudomonadati</taxon>
        <taxon>Pseudomonadota</taxon>
        <taxon>Betaproteobacteria</taxon>
        <taxon>Burkholderiales</taxon>
        <taxon>Oxalobacteraceae</taxon>
        <taxon>Telluria group</taxon>
        <taxon>Massilia</taxon>
    </lineage>
</organism>
<name>A0ABX0NDB8_9BURK</name>
<evidence type="ECO:0008006" key="3">
    <source>
        <dbReference type="Google" id="ProtNLM"/>
    </source>
</evidence>
<dbReference type="EMBL" id="WHJG01000003">
    <property type="protein sequence ID" value="NHZ78460.1"/>
    <property type="molecule type" value="Genomic_DNA"/>
</dbReference>
<keyword evidence="2" id="KW-1185">Reference proteome</keyword>
<evidence type="ECO:0000313" key="2">
    <source>
        <dbReference type="Proteomes" id="UP000621455"/>
    </source>
</evidence>
<sequence length="301" mass="34351">MPRGNCRLCHEESELKLSHVVPAFVFRWQRESSGNGHLRMASAPNRRVQDGPKLHWLCDNCETLLSLSEGMFSNKIFHPLILDAGRPVRYAEWMMHFCTSLSWRVLQYFMTEVEAKERTQEQIEQMALAEKAWREVLLGQRKHAGVFEQHFLPFDQIQNTTGTFPPNINRYLMRAVQIDLCFSEKGLYTYAKLGRFIILGFVHEPTPRHWIGTKVHATEGAIGPRDYTVPRGFGRYLNAKASQAAKSLASMSASQHDKVVQAFKQNIDKIDGSDLFVAMQADVAMFGDKAFIQNMPATKNS</sequence>
<reference evidence="1 2" key="1">
    <citation type="submission" date="2019-10" db="EMBL/GenBank/DDBJ databases">
        <title>Taxonomy of Antarctic Massilia spp.: description of Massilia rubra sp. nov., Massilia aquatica sp. nov., Massilia mucilaginosa sp. nov., Massilia frigida sp. nov. isolated from streams, lakes and regoliths.</title>
        <authorList>
            <person name="Holochova P."/>
            <person name="Sedlacek I."/>
            <person name="Kralova S."/>
            <person name="Maslanova I."/>
            <person name="Busse H.-J."/>
            <person name="Stankova E."/>
            <person name="Vrbovska V."/>
            <person name="Kovarovic V."/>
            <person name="Bartak M."/>
            <person name="Svec P."/>
            <person name="Pantucek R."/>
        </authorList>
    </citation>
    <scope>NUCLEOTIDE SEQUENCE [LARGE SCALE GENOMIC DNA]</scope>
    <source>
        <strain evidence="1 2">CCM 8695</strain>
    </source>
</reference>
<comment type="caution">
    <text evidence="1">The sequence shown here is derived from an EMBL/GenBank/DDBJ whole genome shotgun (WGS) entry which is preliminary data.</text>
</comment>
<dbReference type="Proteomes" id="UP000621455">
    <property type="component" value="Unassembled WGS sequence"/>
</dbReference>
<dbReference type="RefSeq" id="WP_167085277.1">
    <property type="nucleotide sequence ID" value="NZ_WHJG01000003.1"/>
</dbReference>
<gene>
    <name evidence="1" type="ORF">F2P44_04050</name>
</gene>
<evidence type="ECO:0000313" key="1">
    <source>
        <dbReference type="EMBL" id="NHZ78460.1"/>
    </source>
</evidence>
<proteinExistence type="predicted"/>
<protein>
    <recommendedName>
        <fullName evidence="3">HNH endonuclease</fullName>
    </recommendedName>
</protein>